<evidence type="ECO:0000313" key="3">
    <source>
        <dbReference type="Proteomes" id="UP000218831"/>
    </source>
</evidence>
<dbReference type="OrthoDB" id="1524430at2"/>
<dbReference type="Proteomes" id="UP000218831">
    <property type="component" value="Unassembled WGS sequence"/>
</dbReference>
<proteinExistence type="predicted"/>
<dbReference type="EMBL" id="NSKE01000006">
    <property type="protein sequence ID" value="PAU93905.1"/>
    <property type="molecule type" value="Genomic_DNA"/>
</dbReference>
<dbReference type="AlphaFoldDB" id="A0A2A2GAN7"/>
<keyword evidence="3" id="KW-1185">Reference proteome</keyword>
<evidence type="ECO:0000256" key="1">
    <source>
        <dbReference type="SAM" id="SignalP"/>
    </source>
</evidence>
<dbReference type="RefSeq" id="WP_095606581.1">
    <property type="nucleotide sequence ID" value="NZ_NSKE01000006.1"/>
</dbReference>
<name>A0A2A2GAN7_9BACT</name>
<feature type="signal peptide" evidence="1">
    <location>
        <begin position="1"/>
        <end position="20"/>
    </location>
</feature>
<evidence type="ECO:0000313" key="2">
    <source>
        <dbReference type="EMBL" id="PAU93905.1"/>
    </source>
</evidence>
<protein>
    <recommendedName>
        <fullName evidence="4">DUF5683 domain-containing protein</fullName>
    </recommendedName>
</protein>
<accession>A0A2A2GAN7</accession>
<keyword evidence="1" id="KW-0732">Signal</keyword>
<comment type="caution">
    <text evidence="2">The sequence shown here is derived from an EMBL/GenBank/DDBJ whole genome shotgun (WGS) entry which is preliminary data.</text>
</comment>
<reference evidence="2 3" key="1">
    <citation type="submission" date="2017-08" db="EMBL/GenBank/DDBJ databases">
        <title>Aliifodinibius alkalisoli sp. nov., isolated from saline alkaline soil.</title>
        <authorList>
            <person name="Liu D."/>
            <person name="Zhang G."/>
        </authorList>
    </citation>
    <scope>NUCLEOTIDE SEQUENCE [LARGE SCALE GENOMIC DNA]</scope>
    <source>
        <strain evidence="2 3">WN023</strain>
    </source>
</reference>
<sequence length="196" mass="20996">MQKTILFFCFLFGISFSADAQSEVSINRPFASGQQKTVSKARSIALTNTVLSIGSGISAVAFFDNNTIQKTGAYLTLYGIVGGASTGNFYAEDYPRGVIGMGARAVGTILMVDATREVFGHRFANTLNVDNEKVSLTDTKMLIGEGLILAGFIYNMMSLNTSVQEYNSGGRNFSINVAPTVVDDKVAPVLTASLRF</sequence>
<evidence type="ECO:0008006" key="4">
    <source>
        <dbReference type="Google" id="ProtNLM"/>
    </source>
</evidence>
<gene>
    <name evidence="2" type="ORF">CK503_09540</name>
</gene>
<organism evidence="2 3">
    <name type="scientific">Fodinibius salipaludis</name>
    <dbReference type="NCBI Taxonomy" id="2032627"/>
    <lineage>
        <taxon>Bacteria</taxon>
        <taxon>Pseudomonadati</taxon>
        <taxon>Balneolota</taxon>
        <taxon>Balneolia</taxon>
        <taxon>Balneolales</taxon>
        <taxon>Balneolaceae</taxon>
        <taxon>Fodinibius</taxon>
    </lineage>
</organism>
<feature type="chain" id="PRO_5012449083" description="DUF5683 domain-containing protein" evidence="1">
    <location>
        <begin position="21"/>
        <end position="196"/>
    </location>
</feature>